<dbReference type="AlphaFoldDB" id="A0A840MTQ1"/>
<name>A0A840MTQ1_9PROT</name>
<reference evidence="1 2" key="1">
    <citation type="submission" date="2020-08" db="EMBL/GenBank/DDBJ databases">
        <title>Genomic Encyclopedia of Type Strains, Phase IV (KMG-IV): sequencing the most valuable type-strain genomes for metagenomic binning, comparative biology and taxonomic classification.</title>
        <authorList>
            <person name="Goeker M."/>
        </authorList>
    </citation>
    <scope>NUCLEOTIDE SEQUENCE [LARGE SCALE GENOMIC DNA]</scope>
    <source>
        <strain evidence="1 2">DSM 27165</strain>
    </source>
</reference>
<accession>A0A840MTQ1</accession>
<evidence type="ECO:0000313" key="1">
    <source>
        <dbReference type="EMBL" id="MBB5020617.1"/>
    </source>
</evidence>
<proteinExistence type="predicted"/>
<sequence>MPVKLGVPTKDAILVFLAEDTAYGDSILVKLFLPKPGKVDVLDVDSVLPQGGSAAKIESVFTADLKSDGSKKIVVIISWPVDKPDIETVGKFYEVRAYDGELYGGKISKINGINMLIPPGFQGVQDGKKVNYKYKTSEDIKKLLGN</sequence>
<organism evidence="1 2">
    <name type="scientific">Chitinivorax tropicus</name>
    <dbReference type="NCBI Taxonomy" id="714531"/>
    <lineage>
        <taxon>Bacteria</taxon>
        <taxon>Pseudomonadati</taxon>
        <taxon>Pseudomonadota</taxon>
        <taxon>Betaproteobacteria</taxon>
        <taxon>Chitinivorax</taxon>
    </lineage>
</organism>
<dbReference type="Proteomes" id="UP000575898">
    <property type="component" value="Unassembled WGS sequence"/>
</dbReference>
<dbReference type="RefSeq" id="WP_184041985.1">
    <property type="nucleotide sequence ID" value="NZ_JACHHY010000058.1"/>
</dbReference>
<evidence type="ECO:0000313" key="2">
    <source>
        <dbReference type="Proteomes" id="UP000575898"/>
    </source>
</evidence>
<comment type="caution">
    <text evidence="1">The sequence shown here is derived from an EMBL/GenBank/DDBJ whole genome shotgun (WGS) entry which is preliminary data.</text>
</comment>
<protein>
    <submittedName>
        <fullName evidence="1">Uncharacterized protein</fullName>
    </submittedName>
</protein>
<dbReference type="EMBL" id="JACHHY010000058">
    <property type="protein sequence ID" value="MBB5020617.1"/>
    <property type="molecule type" value="Genomic_DNA"/>
</dbReference>
<keyword evidence="2" id="KW-1185">Reference proteome</keyword>
<gene>
    <name evidence="1" type="ORF">HNQ59_003942</name>
</gene>